<protein>
    <recommendedName>
        <fullName evidence="3">Small ribosomal subunit protein bS16</fullName>
    </recommendedName>
</protein>
<accession>A0A2P8D3X1</accession>
<gene>
    <name evidence="3" type="primary">rpsP</name>
    <name evidence="5" type="ORF">B0I18_1048</name>
</gene>
<dbReference type="Pfam" id="PF00886">
    <property type="entry name" value="Ribosomal_S16"/>
    <property type="match status" value="1"/>
</dbReference>
<proteinExistence type="inferred from homology"/>
<dbReference type="GO" id="GO:0015935">
    <property type="term" value="C:small ribosomal subunit"/>
    <property type="evidence" value="ECO:0007669"/>
    <property type="project" value="TreeGrafter"/>
</dbReference>
<dbReference type="GO" id="GO:0005737">
    <property type="term" value="C:cytoplasm"/>
    <property type="evidence" value="ECO:0007669"/>
    <property type="project" value="UniProtKB-ARBA"/>
</dbReference>
<dbReference type="GO" id="GO:0003735">
    <property type="term" value="F:structural constituent of ribosome"/>
    <property type="evidence" value="ECO:0007669"/>
    <property type="project" value="InterPro"/>
</dbReference>
<dbReference type="RefSeq" id="WP_106522995.1">
    <property type="nucleotide sequence ID" value="NZ_PYGD01000004.1"/>
</dbReference>
<feature type="compositionally biased region" description="Acidic residues" evidence="4">
    <location>
        <begin position="162"/>
        <end position="176"/>
    </location>
</feature>
<dbReference type="PANTHER" id="PTHR12919">
    <property type="entry name" value="30S RIBOSOMAL PROTEIN S16"/>
    <property type="match status" value="1"/>
</dbReference>
<dbReference type="Gene3D" id="3.30.1320.10">
    <property type="match status" value="1"/>
</dbReference>
<evidence type="ECO:0000256" key="4">
    <source>
        <dbReference type="SAM" id="MobiDB-lite"/>
    </source>
</evidence>
<dbReference type="NCBIfam" id="TIGR00002">
    <property type="entry name" value="S16"/>
    <property type="match status" value="1"/>
</dbReference>
<feature type="region of interest" description="Disordered" evidence="4">
    <location>
        <begin position="117"/>
        <end position="176"/>
    </location>
</feature>
<organism evidence="5 6">
    <name type="scientific">Taibaiella chishuiensis</name>
    <dbReference type="NCBI Taxonomy" id="1434707"/>
    <lineage>
        <taxon>Bacteria</taxon>
        <taxon>Pseudomonadati</taxon>
        <taxon>Bacteroidota</taxon>
        <taxon>Chitinophagia</taxon>
        <taxon>Chitinophagales</taxon>
        <taxon>Chitinophagaceae</taxon>
        <taxon>Taibaiella</taxon>
    </lineage>
</organism>
<evidence type="ECO:0000256" key="2">
    <source>
        <dbReference type="ARBA" id="ARBA00023274"/>
    </source>
</evidence>
<dbReference type="SUPFAM" id="SSF54565">
    <property type="entry name" value="Ribosomal protein S16"/>
    <property type="match status" value="1"/>
</dbReference>
<evidence type="ECO:0000313" key="5">
    <source>
        <dbReference type="EMBL" id="PSK91914.1"/>
    </source>
</evidence>
<keyword evidence="2 3" id="KW-0687">Ribonucleoprotein</keyword>
<dbReference type="PANTHER" id="PTHR12919:SF20">
    <property type="entry name" value="SMALL RIBOSOMAL SUBUNIT PROTEIN BS16M"/>
    <property type="match status" value="1"/>
</dbReference>
<dbReference type="HAMAP" id="MF_00385">
    <property type="entry name" value="Ribosomal_bS16"/>
    <property type="match status" value="1"/>
</dbReference>
<dbReference type="Proteomes" id="UP000240572">
    <property type="component" value="Unassembled WGS sequence"/>
</dbReference>
<comment type="similarity">
    <text evidence="3">Belongs to the bacterial ribosomal protein bS16 family.</text>
</comment>
<dbReference type="InterPro" id="IPR000307">
    <property type="entry name" value="Ribosomal_bS16"/>
</dbReference>
<keyword evidence="1 3" id="KW-0689">Ribosomal protein</keyword>
<feature type="compositionally biased region" description="Basic and acidic residues" evidence="4">
    <location>
        <begin position="129"/>
        <end position="145"/>
    </location>
</feature>
<feature type="compositionally biased region" description="Low complexity" evidence="4">
    <location>
        <begin position="146"/>
        <end position="161"/>
    </location>
</feature>
<dbReference type="AlphaFoldDB" id="A0A2P8D3X1"/>
<sequence>MAVKIRMQRHGSKKRPFYFIVAANSTSPRDGKFIEKLGTYNPLTVPATIRINNERALDWLQKGAQPTNTVRRILSFKGVLYMKHLMRGVSLGLFDEAAANEKFEKWNAEHEQLVAKREETHRKHKQDKRHSVSQESVRRVEEKQAVKAAEAAAAAAEATPENNEETPAEQAPETEA</sequence>
<dbReference type="GO" id="GO:0006412">
    <property type="term" value="P:translation"/>
    <property type="evidence" value="ECO:0007669"/>
    <property type="project" value="UniProtKB-UniRule"/>
</dbReference>
<dbReference type="InterPro" id="IPR023803">
    <property type="entry name" value="Ribosomal_bS16_dom_sf"/>
</dbReference>
<name>A0A2P8D3X1_9BACT</name>
<keyword evidence="6" id="KW-1185">Reference proteome</keyword>
<dbReference type="EMBL" id="PYGD01000004">
    <property type="protein sequence ID" value="PSK91914.1"/>
    <property type="molecule type" value="Genomic_DNA"/>
</dbReference>
<evidence type="ECO:0000256" key="1">
    <source>
        <dbReference type="ARBA" id="ARBA00022980"/>
    </source>
</evidence>
<evidence type="ECO:0000313" key="6">
    <source>
        <dbReference type="Proteomes" id="UP000240572"/>
    </source>
</evidence>
<dbReference type="OrthoDB" id="9807878at2"/>
<evidence type="ECO:0000256" key="3">
    <source>
        <dbReference type="HAMAP-Rule" id="MF_00385"/>
    </source>
</evidence>
<comment type="caution">
    <text evidence="5">The sequence shown here is derived from an EMBL/GenBank/DDBJ whole genome shotgun (WGS) entry which is preliminary data.</text>
</comment>
<reference evidence="5 6" key="1">
    <citation type="submission" date="2018-03" db="EMBL/GenBank/DDBJ databases">
        <title>Genomic Encyclopedia of Type Strains, Phase III (KMG-III): the genomes of soil and plant-associated and newly described type strains.</title>
        <authorList>
            <person name="Whitman W."/>
        </authorList>
    </citation>
    <scope>NUCLEOTIDE SEQUENCE [LARGE SCALE GENOMIC DNA]</scope>
    <source>
        <strain evidence="5 6">CGMCC 1.12700</strain>
    </source>
</reference>